<protein>
    <submittedName>
        <fullName evidence="1">Uncharacterized protein</fullName>
    </submittedName>
</protein>
<keyword evidence="2" id="KW-1185">Reference proteome</keyword>
<comment type="caution">
    <text evidence="1">The sequence shown here is derived from an EMBL/GenBank/DDBJ whole genome shotgun (WGS) entry which is preliminary data.</text>
</comment>
<dbReference type="Proteomes" id="UP000610966">
    <property type="component" value="Unassembled WGS sequence"/>
</dbReference>
<evidence type="ECO:0000313" key="1">
    <source>
        <dbReference type="EMBL" id="GIH73503.1"/>
    </source>
</evidence>
<reference evidence="1" key="1">
    <citation type="submission" date="2021-01" db="EMBL/GenBank/DDBJ databases">
        <title>Whole genome shotgun sequence of Sphaerimonospora thailandensis NBRC 107569.</title>
        <authorList>
            <person name="Komaki H."/>
            <person name="Tamura T."/>
        </authorList>
    </citation>
    <scope>NUCLEOTIDE SEQUENCE</scope>
    <source>
        <strain evidence="1">NBRC 107569</strain>
    </source>
</reference>
<accession>A0A8J3W2R4</accession>
<organism evidence="1 2">
    <name type="scientific">Sphaerimonospora thailandensis</name>
    <dbReference type="NCBI Taxonomy" id="795644"/>
    <lineage>
        <taxon>Bacteria</taxon>
        <taxon>Bacillati</taxon>
        <taxon>Actinomycetota</taxon>
        <taxon>Actinomycetes</taxon>
        <taxon>Streptosporangiales</taxon>
        <taxon>Streptosporangiaceae</taxon>
        <taxon>Sphaerimonospora</taxon>
    </lineage>
</organism>
<dbReference type="AlphaFoldDB" id="A0A8J3W2R4"/>
<name>A0A8J3W2R4_9ACTN</name>
<gene>
    <name evidence="1" type="ORF">Mth01_57560</name>
</gene>
<dbReference type="EMBL" id="BOOG01000101">
    <property type="protein sequence ID" value="GIH73503.1"/>
    <property type="molecule type" value="Genomic_DNA"/>
</dbReference>
<evidence type="ECO:0000313" key="2">
    <source>
        <dbReference type="Proteomes" id="UP000610966"/>
    </source>
</evidence>
<sequence length="289" mass="31757">MGRRILVASRIKESSYVIKADANDHEKVCALANPPRMLPGYFVLETLGAPLDGATGDVRHVRLQAACRLNTPDRPYAVANEYIAARVAAAVGLPVPPGQIVRLSTRELGYVCLLFGPEGSTLPPVIPAELAEQDPQLCMGIVMFDCWIRNGIDRHDGNLGYLPESGGVIFDHDLALLGSRWGKAADDLRTAADQPCLDGHCLVSELSSLEHAHEWAARMAAVPKGLIRDVARTAFRLKLINATERDEVIRFLEFRQGRLLAYLEKSRKLFEKVQVWPLLDGGKREAGDS</sequence>
<proteinExistence type="predicted"/>